<dbReference type="STRING" id="938405.SAMN02927895_01269"/>
<evidence type="ECO:0000259" key="9">
    <source>
        <dbReference type="PROSITE" id="PS50850"/>
    </source>
</evidence>
<keyword evidence="8" id="KW-0997">Cell inner membrane</keyword>
<comment type="subcellular location">
    <subcellularLocation>
        <location evidence="8">Cell inner membrane</location>
        <topology evidence="8">Multi-pass membrane protein</topology>
    </subcellularLocation>
    <subcellularLocation>
        <location evidence="1">Cell membrane</location>
        <topology evidence="1">Multi-pass membrane protein</topology>
    </subcellularLocation>
</comment>
<keyword evidence="11" id="KW-1185">Reference proteome</keyword>
<dbReference type="NCBIfam" id="TIGR00710">
    <property type="entry name" value="efflux_Bcr_CflA"/>
    <property type="match status" value="1"/>
</dbReference>
<feature type="transmembrane region" description="Helical" evidence="8">
    <location>
        <begin position="279"/>
        <end position="300"/>
    </location>
</feature>
<evidence type="ECO:0000256" key="1">
    <source>
        <dbReference type="ARBA" id="ARBA00004651"/>
    </source>
</evidence>
<dbReference type="InterPro" id="IPR011701">
    <property type="entry name" value="MFS"/>
</dbReference>
<keyword evidence="4" id="KW-1003">Cell membrane</keyword>
<feature type="transmembrane region" description="Helical" evidence="8">
    <location>
        <begin position="206"/>
        <end position="234"/>
    </location>
</feature>
<evidence type="ECO:0000256" key="2">
    <source>
        <dbReference type="ARBA" id="ARBA00006236"/>
    </source>
</evidence>
<feature type="transmembrane region" description="Helical" evidence="8">
    <location>
        <begin position="246"/>
        <end position="267"/>
    </location>
</feature>
<evidence type="ECO:0000256" key="6">
    <source>
        <dbReference type="ARBA" id="ARBA00022989"/>
    </source>
</evidence>
<feature type="transmembrane region" description="Helical" evidence="8">
    <location>
        <begin position="102"/>
        <end position="123"/>
    </location>
</feature>
<dbReference type="GO" id="GO:1990961">
    <property type="term" value="P:xenobiotic detoxification by transmembrane export across the plasma membrane"/>
    <property type="evidence" value="ECO:0007669"/>
    <property type="project" value="InterPro"/>
</dbReference>
<protein>
    <recommendedName>
        <fullName evidence="8">Bcr/CflA family efflux transporter</fullName>
    </recommendedName>
</protein>
<feature type="transmembrane region" description="Helical" evidence="8">
    <location>
        <begin position="12"/>
        <end position="33"/>
    </location>
</feature>
<comment type="similarity">
    <text evidence="2 8">Belongs to the major facilitator superfamily. Bcr/CmlA family.</text>
</comment>
<evidence type="ECO:0000256" key="4">
    <source>
        <dbReference type="ARBA" id="ARBA00022475"/>
    </source>
</evidence>
<keyword evidence="3 8" id="KW-0813">Transport</keyword>
<feature type="domain" description="Major facilitator superfamily (MFS) profile" evidence="9">
    <location>
        <begin position="11"/>
        <end position="393"/>
    </location>
</feature>
<dbReference type="SUPFAM" id="SSF103473">
    <property type="entry name" value="MFS general substrate transporter"/>
    <property type="match status" value="1"/>
</dbReference>
<keyword evidence="5 8" id="KW-0812">Transmembrane</keyword>
<feature type="transmembrane region" description="Helical" evidence="8">
    <location>
        <begin position="368"/>
        <end position="389"/>
    </location>
</feature>
<accession>A0A1G6ZAZ6</accession>
<reference evidence="10 11" key="1">
    <citation type="submission" date="2016-10" db="EMBL/GenBank/DDBJ databases">
        <authorList>
            <person name="de Groot N.N."/>
        </authorList>
    </citation>
    <scope>NUCLEOTIDE SEQUENCE [LARGE SCALE GENOMIC DNA]</scope>
    <source>
        <strain evidence="10 11">CPCC 100156</strain>
    </source>
</reference>
<evidence type="ECO:0000256" key="7">
    <source>
        <dbReference type="ARBA" id="ARBA00023136"/>
    </source>
</evidence>
<dbReference type="PANTHER" id="PTHR23502">
    <property type="entry name" value="MAJOR FACILITATOR SUPERFAMILY"/>
    <property type="match status" value="1"/>
</dbReference>
<dbReference type="GO" id="GO:0042910">
    <property type="term" value="F:xenobiotic transmembrane transporter activity"/>
    <property type="evidence" value="ECO:0007669"/>
    <property type="project" value="InterPro"/>
</dbReference>
<dbReference type="Gene3D" id="1.20.1720.10">
    <property type="entry name" value="Multidrug resistance protein D"/>
    <property type="match status" value="1"/>
</dbReference>
<evidence type="ECO:0000256" key="5">
    <source>
        <dbReference type="ARBA" id="ARBA00022692"/>
    </source>
</evidence>
<evidence type="ECO:0000313" key="11">
    <source>
        <dbReference type="Proteomes" id="UP000198925"/>
    </source>
</evidence>
<feature type="transmembrane region" description="Helical" evidence="8">
    <location>
        <begin position="77"/>
        <end position="96"/>
    </location>
</feature>
<proteinExistence type="inferred from homology"/>
<evidence type="ECO:0000256" key="8">
    <source>
        <dbReference type="RuleBase" id="RU365088"/>
    </source>
</evidence>
<keyword evidence="6 8" id="KW-1133">Transmembrane helix</keyword>
<feature type="transmembrane region" description="Helical" evidence="8">
    <location>
        <begin position="166"/>
        <end position="185"/>
    </location>
</feature>
<name>A0A1G6ZAZ6_9PROT</name>
<dbReference type="InterPro" id="IPR004812">
    <property type="entry name" value="Efflux_drug-R_Bcr/CmlA"/>
</dbReference>
<sequence>MAETTPQPPPPLWLLALVTLSGTLAMHIFVPALPDAGRDLGAGTGAMQMTISLYILGLAVGQLAYGPLSDALGRRPVLMAGLGLYTLASLAAALAPGVEALIAARLLQSLGGCAGLVLGRAMVRDTAGPEDAVRRLALLTLMMLVGPGLAPVLGGALASTLGWRSIFLLLAGLGAAAIALSWRLLPETGRRAGGVDLGALGRDYRALAGSPTFIGLAIGGGCATTSFYAFVAAAPFILTDELHRPAHEVGLCLGLIILGMAAGNLLTGRLAPRLGIDRMLVGANALSGLAALGFLGLVLAGRLGLVPMLGLMLVFTLGIGMASPAALTRAVGVNPRVVGSASGLYGFAQMGVGAVCTALAGLGDDPALAAAGVLTGASLLAQLAFRIALGRRRGA</sequence>
<dbReference type="RefSeq" id="WP_090561467.1">
    <property type="nucleotide sequence ID" value="NZ_FMXZ01000002.1"/>
</dbReference>
<evidence type="ECO:0000313" key="10">
    <source>
        <dbReference type="EMBL" id="SDD99642.1"/>
    </source>
</evidence>
<dbReference type="PANTHER" id="PTHR23502:SF132">
    <property type="entry name" value="POLYAMINE TRANSPORTER 2-RELATED"/>
    <property type="match status" value="1"/>
</dbReference>
<dbReference type="InterPro" id="IPR036259">
    <property type="entry name" value="MFS_trans_sf"/>
</dbReference>
<feature type="transmembrane region" description="Helical" evidence="8">
    <location>
        <begin position="343"/>
        <end position="362"/>
    </location>
</feature>
<dbReference type="EMBL" id="FMZX01000016">
    <property type="protein sequence ID" value="SDD99642.1"/>
    <property type="molecule type" value="Genomic_DNA"/>
</dbReference>
<dbReference type="Pfam" id="PF07690">
    <property type="entry name" value="MFS_1"/>
    <property type="match status" value="1"/>
</dbReference>
<dbReference type="CDD" id="cd17320">
    <property type="entry name" value="MFS_MdfA_MDR_like"/>
    <property type="match status" value="1"/>
</dbReference>
<gene>
    <name evidence="10" type="ORF">SAMN04487779_101627</name>
</gene>
<dbReference type="GO" id="GO:0015385">
    <property type="term" value="F:sodium:proton antiporter activity"/>
    <property type="evidence" value="ECO:0007669"/>
    <property type="project" value="TreeGrafter"/>
</dbReference>
<dbReference type="InterPro" id="IPR020846">
    <property type="entry name" value="MFS_dom"/>
</dbReference>
<keyword evidence="7 8" id="KW-0472">Membrane</keyword>
<dbReference type="OrthoDB" id="9800416at2"/>
<organism evidence="10 11">
    <name type="scientific">Belnapia rosea</name>
    <dbReference type="NCBI Taxonomy" id="938405"/>
    <lineage>
        <taxon>Bacteria</taxon>
        <taxon>Pseudomonadati</taxon>
        <taxon>Pseudomonadota</taxon>
        <taxon>Alphaproteobacteria</taxon>
        <taxon>Acetobacterales</taxon>
        <taxon>Roseomonadaceae</taxon>
        <taxon>Belnapia</taxon>
    </lineage>
</organism>
<feature type="transmembrane region" description="Helical" evidence="8">
    <location>
        <begin position="45"/>
        <end position="65"/>
    </location>
</feature>
<dbReference type="AlphaFoldDB" id="A0A1G6ZAZ6"/>
<dbReference type="GO" id="GO:0005886">
    <property type="term" value="C:plasma membrane"/>
    <property type="evidence" value="ECO:0007669"/>
    <property type="project" value="UniProtKB-SubCell"/>
</dbReference>
<dbReference type="Proteomes" id="UP000198925">
    <property type="component" value="Unassembled WGS sequence"/>
</dbReference>
<feature type="transmembrane region" description="Helical" evidence="8">
    <location>
        <begin position="135"/>
        <end position="154"/>
    </location>
</feature>
<feature type="transmembrane region" description="Helical" evidence="8">
    <location>
        <begin position="306"/>
        <end position="331"/>
    </location>
</feature>
<dbReference type="PROSITE" id="PS50850">
    <property type="entry name" value="MFS"/>
    <property type="match status" value="1"/>
</dbReference>
<evidence type="ECO:0000256" key="3">
    <source>
        <dbReference type="ARBA" id="ARBA00022448"/>
    </source>
</evidence>